<dbReference type="Proteomes" id="UP001283361">
    <property type="component" value="Unassembled WGS sequence"/>
</dbReference>
<keyword evidence="3" id="KW-1185">Reference proteome</keyword>
<gene>
    <name evidence="2" type="ORF">RRG08_022113</name>
</gene>
<sequence>MNVIKVIVCILVLVPMAEAIATGFKKCRQGKACKPGDRNSYWPPMKGTFCCRNDETTHFQADPDDPFNPDAWLCVCMSNVRGSTKNAMGLAG</sequence>
<dbReference type="AlphaFoldDB" id="A0AAE0XZZ9"/>
<comment type="caution">
    <text evidence="2">The sequence shown here is derived from an EMBL/GenBank/DDBJ whole genome shotgun (WGS) entry which is preliminary data.</text>
</comment>
<reference evidence="2" key="1">
    <citation type="journal article" date="2023" name="G3 (Bethesda)">
        <title>A reference genome for the long-term kleptoplast-retaining sea slug Elysia crispata morphotype clarki.</title>
        <authorList>
            <person name="Eastman K.E."/>
            <person name="Pendleton A.L."/>
            <person name="Shaikh M.A."/>
            <person name="Suttiyut T."/>
            <person name="Ogas R."/>
            <person name="Tomko P."/>
            <person name="Gavelis G."/>
            <person name="Widhalm J.R."/>
            <person name="Wisecaver J.H."/>
        </authorList>
    </citation>
    <scope>NUCLEOTIDE SEQUENCE</scope>
    <source>
        <strain evidence="2">ECLA1</strain>
    </source>
</reference>
<feature type="chain" id="PRO_5041901868" evidence="1">
    <location>
        <begin position="20"/>
        <end position="92"/>
    </location>
</feature>
<evidence type="ECO:0000256" key="1">
    <source>
        <dbReference type="SAM" id="SignalP"/>
    </source>
</evidence>
<evidence type="ECO:0000313" key="2">
    <source>
        <dbReference type="EMBL" id="KAK3728061.1"/>
    </source>
</evidence>
<name>A0AAE0XZZ9_9GAST</name>
<dbReference type="EMBL" id="JAWDGP010007208">
    <property type="protein sequence ID" value="KAK3728061.1"/>
    <property type="molecule type" value="Genomic_DNA"/>
</dbReference>
<evidence type="ECO:0000313" key="3">
    <source>
        <dbReference type="Proteomes" id="UP001283361"/>
    </source>
</evidence>
<feature type="signal peptide" evidence="1">
    <location>
        <begin position="1"/>
        <end position="19"/>
    </location>
</feature>
<organism evidence="2 3">
    <name type="scientific">Elysia crispata</name>
    <name type="common">lettuce slug</name>
    <dbReference type="NCBI Taxonomy" id="231223"/>
    <lineage>
        <taxon>Eukaryota</taxon>
        <taxon>Metazoa</taxon>
        <taxon>Spiralia</taxon>
        <taxon>Lophotrochozoa</taxon>
        <taxon>Mollusca</taxon>
        <taxon>Gastropoda</taxon>
        <taxon>Heterobranchia</taxon>
        <taxon>Euthyneura</taxon>
        <taxon>Panpulmonata</taxon>
        <taxon>Sacoglossa</taxon>
        <taxon>Placobranchoidea</taxon>
        <taxon>Plakobranchidae</taxon>
        <taxon>Elysia</taxon>
    </lineage>
</organism>
<protein>
    <submittedName>
        <fullName evidence="2">Uncharacterized protein</fullName>
    </submittedName>
</protein>
<accession>A0AAE0XZZ9</accession>
<proteinExistence type="predicted"/>
<keyword evidence="1" id="KW-0732">Signal</keyword>